<evidence type="ECO:0000259" key="6">
    <source>
        <dbReference type="Pfam" id="PF17827"/>
    </source>
</evidence>
<feature type="domain" description="Release factor glutamine methyltransferase N-terminal" evidence="6">
    <location>
        <begin position="5"/>
        <end position="75"/>
    </location>
</feature>
<keyword evidence="1 4" id="KW-0489">Methyltransferase</keyword>
<comment type="caution">
    <text evidence="4">Lacks conserved residue(s) required for the propagation of feature annotation.</text>
</comment>
<evidence type="ECO:0000256" key="3">
    <source>
        <dbReference type="ARBA" id="ARBA00022691"/>
    </source>
</evidence>
<evidence type="ECO:0000313" key="8">
    <source>
        <dbReference type="Proteomes" id="UP000601522"/>
    </source>
</evidence>
<dbReference type="Pfam" id="PF17827">
    <property type="entry name" value="PrmC_N"/>
    <property type="match status" value="1"/>
</dbReference>
<dbReference type="EC" id="2.1.1.297" evidence="4"/>
<evidence type="ECO:0000256" key="1">
    <source>
        <dbReference type="ARBA" id="ARBA00022603"/>
    </source>
</evidence>
<dbReference type="InterPro" id="IPR050320">
    <property type="entry name" value="N5-glutamine_MTase"/>
</dbReference>
<evidence type="ECO:0000256" key="4">
    <source>
        <dbReference type="HAMAP-Rule" id="MF_02126"/>
    </source>
</evidence>
<dbReference type="PROSITE" id="PS00092">
    <property type="entry name" value="N6_MTASE"/>
    <property type="match status" value="1"/>
</dbReference>
<organism evidence="7 8">
    <name type="scientific">Wansuia hejianensis</name>
    <dbReference type="NCBI Taxonomy" id="2763667"/>
    <lineage>
        <taxon>Bacteria</taxon>
        <taxon>Bacillati</taxon>
        <taxon>Bacillota</taxon>
        <taxon>Clostridia</taxon>
        <taxon>Lachnospirales</taxon>
        <taxon>Lachnospiraceae</taxon>
        <taxon>Wansuia</taxon>
    </lineage>
</organism>
<dbReference type="CDD" id="cd02440">
    <property type="entry name" value="AdoMet_MTases"/>
    <property type="match status" value="1"/>
</dbReference>
<comment type="function">
    <text evidence="4">Methylates the class 1 translation termination release factors RF1/PrfA and RF2/PrfB on the glutamine residue of the universally conserved GGQ motif.</text>
</comment>
<dbReference type="Gene3D" id="1.10.8.10">
    <property type="entry name" value="DNA helicase RuvA subunit, C-terminal domain"/>
    <property type="match status" value="1"/>
</dbReference>
<dbReference type="HAMAP" id="MF_02126">
    <property type="entry name" value="RF_methyltr_PrmC"/>
    <property type="match status" value="1"/>
</dbReference>
<dbReference type="Pfam" id="PF13847">
    <property type="entry name" value="Methyltransf_31"/>
    <property type="match status" value="1"/>
</dbReference>
<dbReference type="Proteomes" id="UP000601522">
    <property type="component" value="Unassembled WGS sequence"/>
</dbReference>
<feature type="binding site" evidence="4">
    <location>
        <begin position="123"/>
        <end position="127"/>
    </location>
    <ligand>
        <name>S-adenosyl-L-methionine</name>
        <dbReference type="ChEBI" id="CHEBI:59789"/>
    </ligand>
</feature>
<evidence type="ECO:0000256" key="2">
    <source>
        <dbReference type="ARBA" id="ARBA00022679"/>
    </source>
</evidence>
<dbReference type="RefSeq" id="WP_249322935.1">
    <property type="nucleotide sequence ID" value="NZ_JACRTK010000001.1"/>
</dbReference>
<dbReference type="PANTHER" id="PTHR18895:SF74">
    <property type="entry name" value="MTRF1L RELEASE FACTOR GLUTAMINE METHYLTRANSFERASE"/>
    <property type="match status" value="1"/>
</dbReference>
<evidence type="ECO:0000313" key="7">
    <source>
        <dbReference type="EMBL" id="MBC8590107.1"/>
    </source>
</evidence>
<proteinExistence type="inferred from homology"/>
<keyword evidence="8" id="KW-1185">Reference proteome</keyword>
<comment type="caution">
    <text evidence="7">The sequence shown here is derived from an EMBL/GenBank/DDBJ whole genome shotgun (WGS) entry which is preliminary data.</text>
</comment>
<comment type="similarity">
    <text evidence="4">Belongs to the protein N5-glutamine methyltransferase family. PrmC subfamily.</text>
</comment>
<dbReference type="PANTHER" id="PTHR18895">
    <property type="entry name" value="HEMK METHYLTRANSFERASE"/>
    <property type="match status" value="1"/>
</dbReference>
<feature type="domain" description="Methyltransferase" evidence="5">
    <location>
        <begin position="115"/>
        <end position="193"/>
    </location>
</feature>
<comment type="catalytic activity">
    <reaction evidence="4">
        <text>L-glutaminyl-[peptide chain release factor] + S-adenosyl-L-methionine = N(5)-methyl-L-glutaminyl-[peptide chain release factor] + S-adenosyl-L-homocysteine + H(+)</text>
        <dbReference type="Rhea" id="RHEA:42896"/>
        <dbReference type="Rhea" id="RHEA-COMP:10271"/>
        <dbReference type="Rhea" id="RHEA-COMP:10272"/>
        <dbReference type="ChEBI" id="CHEBI:15378"/>
        <dbReference type="ChEBI" id="CHEBI:30011"/>
        <dbReference type="ChEBI" id="CHEBI:57856"/>
        <dbReference type="ChEBI" id="CHEBI:59789"/>
        <dbReference type="ChEBI" id="CHEBI:61891"/>
        <dbReference type="EC" id="2.1.1.297"/>
    </reaction>
</comment>
<dbReference type="NCBIfam" id="TIGR03534">
    <property type="entry name" value="RF_mod_PrmC"/>
    <property type="match status" value="1"/>
</dbReference>
<dbReference type="InterPro" id="IPR019874">
    <property type="entry name" value="RF_methyltr_PrmC"/>
</dbReference>
<dbReference type="InterPro" id="IPR040758">
    <property type="entry name" value="PrmC_N"/>
</dbReference>
<feature type="binding site" evidence="4">
    <location>
        <position position="193"/>
    </location>
    <ligand>
        <name>S-adenosyl-L-methionine</name>
        <dbReference type="ChEBI" id="CHEBI:59789"/>
    </ligand>
</feature>
<dbReference type="GO" id="GO:0102559">
    <property type="term" value="F:peptide chain release factor N(5)-glutamine methyltransferase activity"/>
    <property type="evidence" value="ECO:0007669"/>
    <property type="project" value="UniProtKB-EC"/>
</dbReference>
<keyword evidence="2 4" id="KW-0808">Transferase</keyword>
<sequence length="287" mass="32788">MVIDELLKIGVTLVEGNEYSNPILESILVLSNLLDVDKTYIYIHGKKEVNKDIEDRFIKIMKKRKTGYPIQYILGEREFMGLNFHVEEGVLIPRPETELMVEYIIDYINKEYPMENINVLDLGIGSGAISLSIGKYCANTMVYGVDIEYKPIYVGNINKDRFNLSNVNFYQGDLFEAIEDLDLKNKIHIIASNPPYIKTKDLESLQKDVRDFEPKTALDGGEDGLDFYRKISHKSKNYLIHGGLLIYEIGYDQGNQVKSILDGEGFTNISILKDLQGHDRVVLGFME</sequence>
<dbReference type="EMBL" id="JACRTK010000001">
    <property type="protein sequence ID" value="MBC8590107.1"/>
    <property type="molecule type" value="Genomic_DNA"/>
</dbReference>
<name>A0A926F157_9FIRM</name>
<reference evidence="7 8" key="1">
    <citation type="submission" date="2020-08" db="EMBL/GenBank/DDBJ databases">
        <title>Genome public.</title>
        <authorList>
            <person name="Liu C."/>
            <person name="Sun Q."/>
        </authorList>
    </citation>
    <scope>NUCLEOTIDE SEQUENCE [LARGE SCALE GENOMIC DNA]</scope>
    <source>
        <strain evidence="7 8">NSJ-26</strain>
    </source>
</reference>
<feature type="binding site" evidence="4">
    <location>
        <begin position="193"/>
        <end position="196"/>
    </location>
    <ligand>
        <name>substrate</name>
    </ligand>
</feature>
<feature type="binding site" evidence="4">
    <location>
        <position position="146"/>
    </location>
    <ligand>
        <name>S-adenosyl-L-methionine</name>
        <dbReference type="ChEBI" id="CHEBI:59789"/>
    </ligand>
</feature>
<dbReference type="SUPFAM" id="SSF53335">
    <property type="entry name" value="S-adenosyl-L-methionine-dependent methyltransferases"/>
    <property type="match status" value="1"/>
</dbReference>
<gene>
    <name evidence="4 7" type="primary">prmC</name>
    <name evidence="7" type="ORF">H8689_03005</name>
</gene>
<dbReference type="InterPro" id="IPR004556">
    <property type="entry name" value="HemK-like"/>
</dbReference>
<dbReference type="InterPro" id="IPR002052">
    <property type="entry name" value="DNA_methylase_N6_adenine_CS"/>
</dbReference>
<dbReference type="GO" id="GO:0032259">
    <property type="term" value="P:methylation"/>
    <property type="evidence" value="ECO:0007669"/>
    <property type="project" value="UniProtKB-KW"/>
</dbReference>
<dbReference type="NCBIfam" id="TIGR00536">
    <property type="entry name" value="hemK_fam"/>
    <property type="match status" value="1"/>
</dbReference>
<evidence type="ECO:0000259" key="5">
    <source>
        <dbReference type="Pfam" id="PF13847"/>
    </source>
</evidence>
<dbReference type="Gene3D" id="3.40.50.150">
    <property type="entry name" value="Vaccinia Virus protein VP39"/>
    <property type="match status" value="1"/>
</dbReference>
<dbReference type="GO" id="GO:0003676">
    <property type="term" value="F:nucleic acid binding"/>
    <property type="evidence" value="ECO:0007669"/>
    <property type="project" value="InterPro"/>
</dbReference>
<protein>
    <recommendedName>
        <fullName evidence="4">Release factor glutamine methyltransferase</fullName>
        <shortName evidence="4">RF MTase</shortName>
        <ecNumber evidence="4">2.1.1.297</ecNumber>
    </recommendedName>
    <alternativeName>
        <fullName evidence="4">N5-glutamine methyltransferase PrmC</fullName>
    </alternativeName>
    <alternativeName>
        <fullName evidence="4">Protein-(glutamine-N5) MTase PrmC</fullName>
    </alternativeName>
    <alternativeName>
        <fullName evidence="4">Protein-glutamine N-methyltransferase PrmC</fullName>
    </alternativeName>
</protein>
<accession>A0A926F157</accession>
<dbReference type="AlphaFoldDB" id="A0A926F157"/>
<dbReference type="InterPro" id="IPR025714">
    <property type="entry name" value="Methyltranfer_dom"/>
</dbReference>
<keyword evidence="3 4" id="KW-0949">S-adenosyl-L-methionine</keyword>
<dbReference type="InterPro" id="IPR029063">
    <property type="entry name" value="SAM-dependent_MTases_sf"/>
</dbReference>